<sequence length="102" mass="11583">MASGKAGKFSDHGRSNGPRSSDETYVGSFSSVGSRLSPRTRTDTRRSSPAGRRDFHRRRCLRKLRREASRELGLRRRTRLQEKLGQAGWTSRRLGRGIRADP</sequence>
<accession>A0A7C9D4U8</accession>
<name>A0A7C9D4U8_OPUST</name>
<evidence type="ECO:0000313" key="2">
    <source>
        <dbReference type="EMBL" id="MBA4633482.1"/>
    </source>
</evidence>
<dbReference type="AlphaFoldDB" id="A0A7C9D4U8"/>
<reference evidence="2" key="2">
    <citation type="submission" date="2020-07" db="EMBL/GenBank/DDBJ databases">
        <authorList>
            <person name="Vera ALvarez R."/>
            <person name="Arias-Moreno D.M."/>
            <person name="Jimenez-Jacinto V."/>
            <person name="Jimenez-Bremont J.F."/>
            <person name="Swaminathan K."/>
            <person name="Moose S.P."/>
            <person name="Guerrero-Gonzalez M.L."/>
            <person name="Marino-Ramirez L."/>
            <person name="Landsman D."/>
            <person name="Rodriguez-Kessler M."/>
            <person name="Delgado-Sanchez P."/>
        </authorList>
    </citation>
    <scope>NUCLEOTIDE SEQUENCE</scope>
    <source>
        <tissue evidence="2">Cladode</tissue>
    </source>
</reference>
<organism evidence="2">
    <name type="scientific">Opuntia streptacantha</name>
    <name type="common">Prickly pear cactus</name>
    <name type="synonym">Opuntia cardona</name>
    <dbReference type="NCBI Taxonomy" id="393608"/>
    <lineage>
        <taxon>Eukaryota</taxon>
        <taxon>Viridiplantae</taxon>
        <taxon>Streptophyta</taxon>
        <taxon>Embryophyta</taxon>
        <taxon>Tracheophyta</taxon>
        <taxon>Spermatophyta</taxon>
        <taxon>Magnoliopsida</taxon>
        <taxon>eudicotyledons</taxon>
        <taxon>Gunneridae</taxon>
        <taxon>Pentapetalae</taxon>
        <taxon>Caryophyllales</taxon>
        <taxon>Cactineae</taxon>
        <taxon>Cactaceae</taxon>
        <taxon>Opuntioideae</taxon>
        <taxon>Opuntia</taxon>
    </lineage>
</organism>
<proteinExistence type="predicted"/>
<dbReference type="EMBL" id="GISG01087015">
    <property type="protein sequence ID" value="MBA4633482.1"/>
    <property type="molecule type" value="Transcribed_RNA"/>
</dbReference>
<evidence type="ECO:0000256" key="1">
    <source>
        <dbReference type="SAM" id="MobiDB-lite"/>
    </source>
</evidence>
<protein>
    <submittedName>
        <fullName evidence="2">Uncharacterized protein</fullName>
    </submittedName>
</protein>
<feature type="region of interest" description="Disordered" evidence="1">
    <location>
        <begin position="1"/>
        <end position="61"/>
    </location>
</feature>
<reference evidence="2" key="1">
    <citation type="journal article" date="2013" name="J. Plant Res.">
        <title>Effect of fungi and light on seed germination of three Opuntia species from semiarid lands of central Mexico.</title>
        <authorList>
            <person name="Delgado-Sanchez P."/>
            <person name="Jimenez-Bremont J.F."/>
            <person name="Guerrero-Gonzalez Mde L."/>
            <person name="Flores J."/>
        </authorList>
    </citation>
    <scope>NUCLEOTIDE SEQUENCE</scope>
    <source>
        <tissue evidence="2">Cladode</tissue>
    </source>
</reference>
<dbReference type="EMBL" id="GISG01087016">
    <property type="protein sequence ID" value="MBA4633483.1"/>
    <property type="molecule type" value="Transcribed_RNA"/>
</dbReference>